<dbReference type="InterPro" id="IPR036551">
    <property type="entry name" value="Flavin_trans-like"/>
</dbReference>
<dbReference type="RefSeq" id="WP_071090870.1">
    <property type="nucleotide sequence ID" value="NZ_MBLM01000163.1"/>
</dbReference>
<dbReference type="Gene3D" id="3.40.50.1950">
    <property type="entry name" value="Flavin prenyltransferase-like"/>
    <property type="match status" value="1"/>
</dbReference>
<protein>
    <submittedName>
        <fullName evidence="3">Flavoprotein</fullName>
    </submittedName>
</protein>
<sequence length="180" mass="18730">MTTAQPVLYHVVCAASPALAAAGFVTEAQQAGWDVCVITTARAGGWLDLPVLAELTGHPVRTDYKRPGQPDVLPPPDAFAVVPATFNTINKWAAGIADTLALGLLTEALGLRLPIVAAPCLAAAQAAHPAYETSCRTLRGAGVQLLDRWSPRGPDQAGGWDTTDSERVLRRLGTPTAASG</sequence>
<dbReference type="OrthoDB" id="161343at2"/>
<reference evidence="4" key="1">
    <citation type="submission" date="2016-07" db="EMBL/GenBank/DDBJ databases">
        <title>Sequence Frankia sp. strain CcI1.17.</title>
        <authorList>
            <person name="Ghodhbane-Gtari F."/>
            <person name="Swanson E."/>
            <person name="Gueddou A."/>
            <person name="Morris K."/>
            <person name="Hezbri K."/>
            <person name="Ktari A."/>
            <person name="Nouioui I."/>
            <person name="Abebe-Akele F."/>
            <person name="Simpson S."/>
            <person name="Thomas K."/>
            <person name="Gtari M."/>
            <person name="Tisa L.S."/>
            <person name="Hurst S."/>
        </authorList>
    </citation>
    <scope>NUCLEOTIDE SEQUENCE [LARGE SCALE GENOMIC DNA]</scope>
    <source>
        <strain evidence="4">Cc1.17</strain>
    </source>
</reference>
<gene>
    <name evidence="3" type="ORF">CC117_08020</name>
</gene>
<feature type="signal peptide" evidence="1">
    <location>
        <begin position="1"/>
        <end position="20"/>
    </location>
</feature>
<proteinExistence type="predicted"/>
<evidence type="ECO:0000256" key="1">
    <source>
        <dbReference type="SAM" id="SignalP"/>
    </source>
</evidence>
<keyword evidence="4" id="KW-1185">Reference proteome</keyword>
<feature type="domain" description="Flavoprotein" evidence="2">
    <location>
        <begin position="11"/>
        <end position="120"/>
    </location>
</feature>
<evidence type="ECO:0000313" key="3">
    <source>
        <dbReference type="EMBL" id="OHV29304.1"/>
    </source>
</evidence>
<dbReference type="AlphaFoldDB" id="A0A1S1QAQ7"/>
<dbReference type="EMBL" id="MBLM01000163">
    <property type="protein sequence ID" value="OHV29304.1"/>
    <property type="molecule type" value="Genomic_DNA"/>
</dbReference>
<feature type="chain" id="PRO_5010203867" evidence="1">
    <location>
        <begin position="21"/>
        <end position="180"/>
    </location>
</feature>
<accession>A0A1S1QAQ7</accession>
<keyword evidence="1" id="KW-0732">Signal</keyword>
<comment type="caution">
    <text evidence="3">The sequence shown here is derived from an EMBL/GenBank/DDBJ whole genome shotgun (WGS) entry which is preliminary data.</text>
</comment>
<dbReference type="SUPFAM" id="SSF52507">
    <property type="entry name" value="Homo-oligomeric flavin-containing Cys decarboxylases, HFCD"/>
    <property type="match status" value="1"/>
</dbReference>
<evidence type="ECO:0000313" key="4">
    <source>
        <dbReference type="Proteomes" id="UP000179627"/>
    </source>
</evidence>
<evidence type="ECO:0000259" key="2">
    <source>
        <dbReference type="Pfam" id="PF02441"/>
    </source>
</evidence>
<dbReference type="GO" id="GO:0003824">
    <property type="term" value="F:catalytic activity"/>
    <property type="evidence" value="ECO:0007669"/>
    <property type="project" value="InterPro"/>
</dbReference>
<dbReference type="Proteomes" id="UP000179627">
    <property type="component" value="Unassembled WGS sequence"/>
</dbReference>
<name>A0A1S1QAQ7_9ACTN</name>
<dbReference type="InterPro" id="IPR003382">
    <property type="entry name" value="Flavoprotein"/>
</dbReference>
<organism evidence="3 4">
    <name type="scientific">Parafrankia colletiae</name>
    <dbReference type="NCBI Taxonomy" id="573497"/>
    <lineage>
        <taxon>Bacteria</taxon>
        <taxon>Bacillati</taxon>
        <taxon>Actinomycetota</taxon>
        <taxon>Actinomycetes</taxon>
        <taxon>Frankiales</taxon>
        <taxon>Frankiaceae</taxon>
        <taxon>Parafrankia</taxon>
    </lineage>
</organism>
<dbReference type="Pfam" id="PF02441">
    <property type="entry name" value="Flavoprotein"/>
    <property type="match status" value="1"/>
</dbReference>